<name>A0AAD7K8R1_9AGAR</name>
<dbReference type="AlphaFoldDB" id="A0AAD7K8R1"/>
<evidence type="ECO:0000313" key="2">
    <source>
        <dbReference type="Proteomes" id="UP001215280"/>
    </source>
</evidence>
<comment type="caution">
    <text evidence="1">The sequence shown here is derived from an EMBL/GenBank/DDBJ whole genome shotgun (WGS) entry which is preliminary data.</text>
</comment>
<accession>A0AAD7K8R1</accession>
<protein>
    <recommendedName>
        <fullName evidence="3">Reverse transcriptase zinc-binding domain-containing protein</fullName>
    </recommendedName>
</protein>
<dbReference type="EMBL" id="JARJLG010000009">
    <property type="protein sequence ID" value="KAJ7778039.1"/>
    <property type="molecule type" value="Genomic_DNA"/>
</dbReference>
<sequence length="276" mass="32058">MFSCPGILISQGSQRVFTKIIKGRRSKPFRKITFINLDRIRCSVQEVSDYIPTDEMIWKSIRSTNLRRLHRELFWRSIHNTFRVGDFWTHIDNLEPTAACPTCSVPESLEHIAMECDASGAKLIWKLTEELWAMKYSNWPTLNWGLILGCCGLAEFRDEKGKTKEGSRRLYRIIVSESAYTIWKLRNDRRISRGGAPASDEEIMNKWKYTINQRLQVDITLANRPLKGKRPALAPQLVITTWSGTLDNERNLPANWLREPRVLVGNRAFPQTPLRR</sequence>
<dbReference type="Proteomes" id="UP001215280">
    <property type="component" value="Unassembled WGS sequence"/>
</dbReference>
<gene>
    <name evidence="1" type="ORF">DFH07DRAFT_730956</name>
</gene>
<evidence type="ECO:0008006" key="3">
    <source>
        <dbReference type="Google" id="ProtNLM"/>
    </source>
</evidence>
<organism evidence="1 2">
    <name type="scientific">Mycena maculata</name>
    <dbReference type="NCBI Taxonomy" id="230809"/>
    <lineage>
        <taxon>Eukaryota</taxon>
        <taxon>Fungi</taxon>
        <taxon>Dikarya</taxon>
        <taxon>Basidiomycota</taxon>
        <taxon>Agaricomycotina</taxon>
        <taxon>Agaricomycetes</taxon>
        <taxon>Agaricomycetidae</taxon>
        <taxon>Agaricales</taxon>
        <taxon>Marasmiineae</taxon>
        <taxon>Mycenaceae</taxon>
        <taxon>Mycena</taxon>
    </lineage>
</organism>
<keyword evidence="2" id="KW-1185">Reference proteome</keyword>
<proteinExistence type="predicted"/>
<reference evidence="1" key="1">
    <citation type="submission" date="2023-03" db="EMBL/GenBank/DDBJ databases">
        <title>Massive genome expansion in bonnet fungi (Mycena s.s.) driven by repeated elements and novel gene families across ecological guilds.</title>
        <authorList>
            <consortium name="Lawrence Berkeley National Laboratory"/>
            <person name="Harder C.B."/>
            <person name="Miyauchi S."/>
            <person name="Viragh M."/>
            <person name="Kuo A."/>
            <person name="Thoen E."/>
            <person name="Andreopoulos B."/>
            <person name="Lu D."/>
            <person name="Skrede I."/>
            <person name="Drula E."/>
            <person name="Henrissat B."/>
            <person name="Morin E."/>
            <person name="Kohler A."/>
            <person name="Barry K."/>
            <person name="LaButti K."/>
            <person name="Morin E."/>
            <person name="Salamov A."/>
            <person name="Lipzen A."/>
            <person name="Mereny Z."/>
            <person name="Hegedus B."/>
            <person name="Baldrian P."/>
            <person name="Stursova M."/>
            <person name="Weitz H."/>
            <person name="Taylor A."/>
            <person name="Grigoriev I.V."/>
            <person name="Nagy L.G."/>
            <person name="Martin F."/>
            <person name="Kauserud H."/>
        </authorList>
    </citation>
    <scope>NUCLEOTIDE SEQUENCE</scope>
    <source>
        <strain evidence="1">CBHHK188m</strain>
    </source>
</reference>
<evidence type="ECO:0000313" key="1">
    <source>
        <dbReference type="EMBL" id="KAJ7778039.1"/>
    </source>
</evidence>